<dbReference type="Gene3D" id="3.55.50.30">
    <property type="match status" value="1"/>
</dbReference>
<evidence type="ECO:0000259" key="2">
    <source>
        <dbReference type="Pfam" id="PF04773"/>
    </source>
</evidence>
<dbReference type="InterPro" id="IPR012373">
    <property type="entry name" value="Ferrdict_sens_TM"/>
</dbReference>
<dbReference type="Pfam" id="PF04773">
    <property type="entry name" value="FecR"/>
    <property type="match status" value="1"/>
</dbReference>
<organism evidence="3 4">
    <name type="scientific">Providencia heimbachae ATCC 35613</name>
    <dbReference type="NCBI Taxonomy" id="1354272"/>
    <lineage>
        <taxon>Bacteria</taxon>
        <taxon>Pseudomonadati</taxon>
        <taxon>Pseudomonadota</taxon>
        <taxon>Gammaproteobacteria</taxon>
        <taxon>Enterobacterales</taxon>
        <taxon>Morganellaceae</taxon>
        <taxon>Providencia</taxon>
    </lineage>
</organism>
<keyword evidence="1" id="KW-1133">Transmembrane helix</keyword>
<dbReference type="Gene3D" id="2.60.120.1440">
    <property type="match status" value="1"/>
</dbReference>
<gene>
    <name evidence="3" type="ORF">M998_1096</name>
</gene>
<feature type="transmembrane region" description="Helical" evidence="1">
    <location>
        <begin position="90"/>
        <end position="110"/>
    </location>
</feature>
<dbReference type="PIRSF" id="PIRSF018266">
    <property type="entry name" value="FecR"/>
    <property type="match status" value="1"/>
</dbReference>
<dbReference type="RefSeq" id="WP_068907948.1">
    <property type="nucleotide sequence ID" value="NZ_LXEW01000016.1"/>
</dbReference>
<keyword evidence="1" id="KW-0472">Membrane</keyword>
<dbReference type="InterPro" id="IPR006860">
    <property type="entry name" value="FecR"/>
</dbReference>
<name>A0A1B7JZS1_9GAMM</name>
<evidence type="ECO:0000313" key="4">
    <source>
        <dbReference type="Proteomes" id="UP000078224"/>
    </source>
</evidence>
<reference evidence="3 4" key="1">
    <citation type="submission" date="2016-04" db="EMBL/GenBank/DDBJ databases">
        <title>ATOL: Assembling a taxonomically balanced genome-scale reconstruction of the evolutionary history of the Enterobacteriaceae.</title>
        <authorList>
            <person name="Plunkett G.III."/>
            <person name="Neeno-Eckwall E.C."/>
            <person name="Glasner J.D."/>
            <person name="Perna N.T."/>
        </authorList>
    </citation>
    <scope>NUCLEOTIDE SEQUENCE [LARGE SCALE GENOMIC DNA]</scope>
    <source>
        <strain evidence="3 4">ATCC 35613</strain>
    </source>
</reference>
<dbReference type="PANTHER" id="PTHR30273:SF2">
    <property type="entry name" value="PROTEIN FECR"/>
    <property type="match status" value="1"/>
</dbReference>
<dbReference type="AlphaFoldDB" id="A0A1B7JZS1"/>
<dbReference type="OrthoDB" id="8641865at2"/>
<accession>A0A1B7JZS1</accession>
<dbReference type="GO" id="GO:0016989">
    <property type="term" value="F:sigma factor antagonist activity"/>
    <property type="evidence" value="ECO:0007669"/>
    <property type="project" value="TreeGrafter"/>
</dbReference>
<dbReference type="EMBL" id="LXEW01000016">
    <property type="protein sequence ID" value="OAT53408.1"/>
    <property type="molecule type" value="Genomic_DNA"/>
</dbReference>
<keyword evidence="4" id="KW-1185">Reference proteome</keyword>
<dbReference type="PANTHER" id="PTHR30273">
    <property type="entry name" value="PERIPLASMIC SIGNAL SENSOR AND SIGMA FACTOR ACTIVATOR FECR-RELATED"/>
    <property type="match status" value="1"/>
</dbReference>
<protein>
    <submittedName>
        <fullName evidence="3">Iron siderophore sensor protein</fullName>
    </submittedName>
</protein>
<proteinExistence type="predicted"/>
<feature type="domain" description="FecR protein" evidence="2">
    <location>
        <begin position="118"/>
        <end position="211"/>
    </location>
</feature>
<dbReference type="Proteomes" id="UP000078224">
    <property type="component" value="Unassembled WGS sequence"/>
</dbReference>
<sequence length="321" mass="36264">MMHLIDNPSEIENNAALWVIKTTHRELTVTEEQDFQAWINQSEYHLAAYYKARQLWSLTASLPVKVSETKVEAIAIPKAISVKKTTNNTAWYALASMIIFCVLSVSIWHYHAQEIPDYQASTGELLRVNLPDGSQVELDSGAQLSLAFNENYRQVNLLSGRAYFTVAPITQQELRPFRVLAQNGFIQALGTEFVVDDKSDQVEVSVYQHSVKISLLTGQSVTVKAGNSIQYQQYILPISSLQHNNSTAWRQGQIIFHQRTLSDVVSEINRYRSKPVILLAKQSDQRISGVFQVASIESGLTHLATSRHLSIYEVPFMTLMY</sequence>
<evidence type="ECO:0000256" key="1">
    <source>
        <dbReference type="SAM" id="Phobius"/>
    </source>
</evidence>
<evidence type="ECO:0000313" key="3">
    <source>
        <dbReference type="EMBL" id="OAT53408.1"/>
    </source>
</evidence>
<comment type="caution">
    <text evidence="3">The sequence shown here is derived from an EMBL/GenBank/DDBJ whole genome shotgun (WGS) entry which is preliminary data.</text>
</comment>
<dbReference type="PATRIC" id="fig|1354272.4.peg.1119"/>
<keyword evidence="1" id="KW-0812">Transmembrane</keyword>